<gene>
    <name evidence="3" type="ORF">WHR41_06777</name>
</gene>
<reference evidence="3 4" key="1">
    <citation type="journal article" date="2020" name="Microbiol. Resour. Announc.">
        <title>Draft Genome Sequence of a Cladosporium Species Isolated from the Mesophotic Ascidian Didemnum maculosum.</title>
        <authorList>
            <person name="Gioti A."/>
            <person name="Siaperas R."/>
            <person name="Nikolaivits E."/>
            <person name="Le Goff G."/>
            <person name="Ouazzani J."/>
            <person name="Kotoulas G."/>
            <person name="Topakas E."/>
        </authorList>
    </citation>
    <scope>NUCLEOTIDE SEQUENCE [LARGE SCALE GENOMIC DNA]</scope>
    <source>
        <strain evidence="3 4">TM138-S3</strain>
    </source>
</reference>
<dbReference type="Proteomes" id="UP000803884">
    <property type="component" value="Unassembled WGS sequence"/>
</dbReference>
<feature type="region of interest" description="Disordered" evidence="2">
    <location>
        <begin position="203"/>
        <end position="335"/>
    </location>
</feature>
<comment type="caution">
    <text evidence="3">The sequence shown here is derived from an EMBL/GenBank/DDBJ whole genome shotgun (WGS) entry which is preliminary data.</text>
</comment>
<feature type="compositionally biased region" description="Polar residues" evidence="2">
    <location>
        <begin position="632"/>
        <end position="644"/>
    </location>
</feature>
<feature type="compositionally biased region" description="Polar residues" evidence="2">
    <location>
        <begin position="226"/>
        <end position="241"/>
    </location>
</feature>
<accession>A0AB34KHT5</accession>
<feature type="compositionally biased region" description="Basic and acidic residues" evidence="2">
    <location>
        <begin position="440"/>
        <end position="450"/>
    </location>
</feature>
<feature type="compositionally biased region" description="Low complexity" evidence="2">
    <location>
        <begin position="298"/>
        <end position="308"/>
    </location>
</feature>
<feature type="compositionally biased region" description="Basic and acidic residues" evidence="2">
    <location>
        <begin position="460"/>
        <end position="471"/>
    </location>
</feature>
<feature type="compositionally biased region" description="Polar residues" evidence="2">
    <location>
        <begin position="319"/>
        <end position="335"/>
    </location>
</feature>
<feature type="compositionally biased region" description="Low complexity" evidence="2">
    <location>
        <begin position="426"/>
        <end position="436"/>
    </location>
</feature>
<protein>
    <submittedName>
        <fullName evidence="3">Uncharacterized protein</fullName>
    </submittedName>
</protein>
<feature type="compositionally biased region" description="Low complexity" evidence="2">
    <location>
        <begin position="645"/>
        <end position="662"/>
    </location>
</feature>
<name>A0AB34KHT5_9PEZI</name>
<dbReference type="AlphaFoldDB" id="A0AB34KHT5"/>
<feature type="compositionally biased region" description="Polar residues" evidence="2">
    <location>
        <begin position="473"/>
        <end position="486"/>
    </location>
</feature>
<dbReference type="GeneID" id="96008220"/>
<feature type="compositionally biased region" description="Low complexity" evidence="2">
    <location>
        <begin position="262"/>
        <end position="272"/>
    </location>
</feature>
<keyword evidence="4" id="KW-1185">Reference proteome</keyword>
<dbReference type="EMBL" id="JAAQHG020000027">
    <property type="protein sequence ID" value="KAL1584308.1"/>
    <property type="molecule type" value="Genomic_DNA"/>
</dbReference>
<feature type="coiled-coil region" evidence="1">
    <location>
        <begin position="141"/>
        <end position="182"/>
    </location>
</feature>
<organism evidence="3 4">
    <name type="scientific">Cladosporium halotolerans</name>
    <dbReference type="NCBI Taxonomy" id="1052096"/>
    <lineage>
        <taxon>Eukaryota</taxon>
        <taxon>Fungi</taxon>
        <taxon>Dikarya</taxon>
        <taxon>Ascomycota</taxon>
        <taxon>Pezizomycotina</taxon>
        <taxon>Dothideomycetes</taxon>
        <taxon>Dothideomycetidae</taxon>
        <taxon>Cladosporiales</taxon>
        <taxon>Cladosporiaceae</taxon>
        <taxon>Cladosporium</taxon>
    </lineage>
</organism>
<feature type="region of interest" description="Disordered" evidence="2">
    <location>
        <begin position="405"/>
        <end position="501"/>
    </location>
</feature>
<feature type="region of interest" description="Disordered" evidence="2">
    <location>
        <begin position="590"/>
        <end position="675"/>
    </location>
</feature>
<dbReference type="RefSeq" id="XP_069227414.1">
    <property type="nucleotide sequence ID" value="XM_069375382.1"/>
</dbReference>
<feature type="region of interest" description="Disordered" evidence="2">
    <location>
        <begin position="1"/>
        <end position="26"/>
    </location>
</feature>
<evidence type="ECO:0000256" key="2">
    <source>
        <dbReference type="SAM" id="MobiDB-lite"/>
    </source>
</evidence>
<feature type="compositionally biased region" description="Low complexity" evidence="2">
    <location>
        <begin position="242"/>
        <end position="254"/>
    </location>
</feature>
<sequence>MDVAPSPRALKDGGRRPPTDPIWPMIDQNNRRQAEHEKLIHSAMFQAATLDDEVKSQQTRLDSIEHKVKVCETRHQNDRSISLKGLSAINDVLSSPAISNNPKSIQKCATRLGDEFEQEAISVEDQISLLGAIMASQITPMKAFENKIQELETKNQSMSQDLAEAKNRIFKLEDLVRALTLQKSTADPPTKMAQQLSISTNDGQMLDLSVPRGSPLVSLKDRRGPSRTSTPAGIASTSGTIRSAASSNASNSRALTSGNGEAATASRSAASADGEAKGHAPAPNAQDLGMKPLPPVPATLSSTSLTSTRKTMHSRENSRASNIASSSTPMEQTASKVILSKPPVSQSVSAHVPKPSMTVPRTSSVIDFAASFGRTQAPLSSHPYTGATVGAPLNMPAAEVGKPKLVAGPASRGRTLERTPMSPSDTPHTYTTTQATHTKKVLEGNKKPDAHGLSTQSESARGKQAIEEDKAPSVQSLPASVFSASPTRKKKNKKGPLEPNYVISTASKASNANEGNTEPRVTPSVPAYAPAFAASVETPITPDASKDSQAPGPRRLAKGSAFKMVSLLATNSTDSSAPLANAQVVASPKLAPVAPPQSPSTAKPSHPPATKIEPSTPAFKVAPWPERPHVPSTPTQGTRSSNLGASMRASAPAFSPSSAPEPQTAPAGLPMSPSVLSHLTPEMAAMFRAKLQWSAR</sequence>
<evidence type="ECO:0000313" key="4">
    <source>
        <dbReference type="Proteomes" id="UP000803884"/>
    </source>
</evidence>
<proteinExistence type="predicted"/>
<evidence type="ECO:0000313" key="3">
    <source>
        <dbReference type="EMBL" id="KAL1584308.1"/>
    </source>
</evidence>
<evidence type="ECO:0000256" key="1">
    <source>
        <dbReference type="SAM" id="Coils"/>
    </source>
</evidence>
<feature type="compositionally biased region" description="Basic and acidic residues" evidence="2">
    <location>
        <begin position="9"/>
        <end position="18"/>
    </location>
</feature>
<keyword evidence="1" id="KW-0175">Coiled coil</keyword>